<dbReference type="InterPro" id="IPR012338">
    <property type="entry name" value="Beta-lactam/transpept-like"/>
</dbReference>
<evidence type="ECO:0000256" key="1">
    <source>
        <dbReference type="ARBA" id="ARBA00022676"/>
    </source>
</evidence>
<evidence type="ECO:0000313" key="5">
    <source>
        <dbReference type="Proteomes" id="UP000234505"/>
    </source>
</evidence>
<dbReference type="GO" id="GO:0008955">
    <property type="term" value="F:peptidoglycan glycosyltransferase activity"/>
    <property type="evidence" value="ECO:0007669"/>
    <property type="project" value="TreeGrafter"/>
</dbReference>
<dbReference type="GO" id="GO:0030288">
    <property type="term" value="C:outer membrane-bounded periplasmic space"/>
    <property type="evidence" value="ECO:0007669"/>
    <property type="project" value="TreeGrafter"/>
</dbReference>
<organism evidence="4 5">
    <name type="scientific">Klebsiella michiganensis</name>
    <dbReference type="NCBI Taxonomy" id="1134687"/>
    <lineage>
        <taxon>Bacteria</taxon>
        <taxon>Pseudomonadati</taxon>
        <taxon>Pseudomonadota</taxon>
        <taxon>Gammaproteobacteria</taxon>
        <taxon>Enterobacterales</taxon>
        <taxon>Enterobacteriaceae</taxon>
        <taxon>Klebsiella/Raoultella group</taxon>
        <taxon>Klebsiella</taxon>
    </lineage>
</organism>
<feature type="domain" description="Penicillin-binding C-terminal" evidence="3">
    <location>
        <begin position="218"/>
        <end position="297"/>
    </location>
</feature>
<dbReference type="InterPro" id="IPR050396">
    <property type="entry name" value="Glycosyltr_51/Transpeptidase"/>
</dbReference>
<evidence type="ECO:0000256" key="2">
    <source>
        <dbReference type="ARBA" id="ARBA00022679"/>
    </source>
</evidence>
<accession>A0A2J4PFU6</accession>
<evidence type="ECO:0000313" key="4">
    <source>
        <dbReference type="EMBL" id="PLL17705.1"/>
    </source>
</evidence>
<dbReference type="PANTHER" id="PTHR32282">
    <property type="entry name" value="BINDING PROTEIN TRANSPEPTIDASE, PUTATIVE-RELATED"/>
    <property type="match status" value="1"/>
</dbReference>
<sequence>LVERPLLSPGAAWIVRRILAGEAQPVPDASLVQVVPLAWKTGTSYGYRDAWAIGVNARYLIGIWTGRPDGTPVVGQFGFASAVPLLNQVNNMLLARPVMSRGGLPADPRPPSVSAGTVCWPGGQNLPAGDANCRRRLATWLLDESQPPTLLLPGQEGIRGIRFPVWLNEKGQRVAADCPGAVAKSLDVWPLPLEPWLPADERRRVRLPAVSADCPPVQTADAAPLVLSGIREGAVVKRLPGELKVMLPLQTTGGEGRRWWFLNGEPLTAEGASATLNIDRPDRYQLVVMDVAGQIVAAHFTVQ</sequence>
<keyword evidence="1" id="KW-0328">Glycosyltransferase</keyword>
<dbReference type="PANTHER" id="PTHR32282:SF15">
    <property type="entry name" value="PENICILLIN-BINDING PROTEIN 1C"/>
    <property type="match status" value="1"/>
</dbReference>
<dbReference type="AlphaFoldDB" id="A0A2J4PFU6"/>
<keyword evidence="2" id="KW-0808">Transferase</keyword>
<dbReference type="SUPFAM" id="SSF56601">
    <property type="entry name" value="beta-lactamase/transpeptidase-like"/>
    <property type="match status" value="1"/>
</dbReference>
<dbReference type="Proteomes" id="UP000234505">
    <property type="component" value="Unassembled WGS sequence"/>
</dbReference>
<comment type="caution">
    <text evidence="4">The sequence shown here is derived from an EMBL/GenBank/DDBJ whole genome shotgun (WGS) entry which is preliminary data.</text>
</comment>
<evidence type="ECO:0000259" key="3">
    <source>
        <dbReference type="Pfam" id="PF06832"/>
    </source>
</evidence>
<proteinExistence type="predicted"/>
<dbReference type="InterPro" id="IPR009647">
    <property type="entry name" value="PBP_C"/>
</dbReference>
<dbReference type="Gene3D" id="3.40.710.10">
    <property type="entry name" value="DD-peptidase/beta-lactamase superfamily"/>
    <property type="match status" value="1"/>
</dbReference>
<reference evidence="4 5" key="1">
    <citation type="submission" date="2017-11" db="EMBL/GenBank/DDBJ databases">
        <authorList>
            <person name="Han C.G."/>
        </authorList>
    </citation>
    <scope>NUCLEOTIDE SEQUENCE [LARGE SCALE GENOMIC DNA]</scope>
    <source>
        <strain evidence="4 5">A11</strain>
    </source>
</reference>
<dbReference type="EMBL" id="PIDS01001984">
    <property type="protein sequence ID" value="PLL17705.1"/>
    <property type="molecule type" value="Genomic_DNA"/>
</dbReference>
<dbReference type="GO" id="GO:0009252">
    <property type="term" value="P:peptidoglycan biosynthetic process"/>
    <property type="evidence" value="ECO:0007669"/>
    <property type="project" value="TreeGrafter"/>
</dbReference>
<name>A0A2J4PFU6_9ENTR</name>
<gene>
    <name evidence="4" type="ORF">CWN50_33725</name>
</gene>
<reference evidence="4 5" key="2">
    <citation type="submission" date="2018-01" db="EMBL/GenBank/DDBJ databases">
        <title>Genomic study of Klebsiella pneumoniae.</title>
        <authorList>
            <person name="Yang Y."/>
            <person name="Bicalho R."/>
        </authorList>
    </citation>
    <scope>NUCLEOTIDE SEQUENCE [LARGE SCALE GENOMIC DNA]</scope>
    <source>
        <strain evidence="4 5">A11</strain>
    </source>
</reference>
<feature type="non-terminal residue" evidence="4">
    <location>
        <position position="1"/>
    </location>
</feature>
<protein>
    <submittedName>
        <fullName evidence="4">Penicillin-binding protein 1C</fullName>
    </submittedName>
</protein>
<dbReference type="Pfam" id="PF06832">
    <property type="entry name" value="BiPBP_C"/>
    <property type="match status" value="1"/>
</dbReference>